<evidence type="ECO:0000313" key="5">
    <source>
        <dbReference type="Proteomes" id="UP000218965"/>
    </source>
</evidence>
<protein>
    <recommendedName>
        <fullName evidence="3">Xylose isomerase-like TIM barrel domain-containing protein</fullName>
    </recommendedName>
</protein>
<evidence type="ECO:0000313" key="4">
    <source>
        <dbReference type="EMBL" id="BAU33392.1"/>
    </source>
</evidence>
<keyword evidence="1" id="KW-0413">Isomerase</keyword>
<dbReference type="EMBL" id="AP017315">
    <property type="protein sequence ID" value="BAU33392.1"/>
    <property type="molecule type" value="Genomic_DNA"/>
</dbReference>
<proteinExistence type="predicted"/>
<dbReference type="PANTHER" id="PTHR43489">
    <property type="entry name" value="ISOMERASE"/>
    <property type="match status" value="1"/>
</dbReference>
<dbReference type="OrthoDB" id="9801426at2"/>
<accession>A0A0U5BCC5</accession>
<dbReference type="PANTHER" id="PTHR43489:SF7">
    <property type="entry name" value="3-DEHYDRO-D-GULOSIDE 4-EPIMERASE-RELATED"/>
    <property type="match status" value="1"/>
</dbReference>
<dbReference type="InterPro" id="IPR050417">
    <property type="entry name" value="Sugar_Epim/Isomerase"/>
</dbReference>
<dbReference type="InterPro" id="IPR013022">
    <property type="entry name" value="Xyl_isomerase-like_TIM-brl"/>
</dbReference>
<reference evidence="5" key="1">
    <citation type="submission" date="2015-12" db="EMBL/GenBank/DDBJ databases">
        <authorList>
            <person name="Shamseldin A."/>
            <person name="Moawad H."/>
            <person name="Abd El-Rahim W.M."/>
            <person name="Sadowsky M.J."/>
        </authorList>
    </citation>
    <scope>NUCLEOTIDE SEQUENCE [LARGE SCALE GENOMIC DNA]</scope>
    <source>
        <strain evidence="5">JAM AC0309</strain>
    </source>
</reference>
<dbReference type="InterPro" id="IPR036237">
    <property type="entry name" value="Xyl_isomerase-like_sf"/>
</dbReference>
<dbReference type="KEGG" id="malk:MalAC0309_2553"/>
<dbReference type="AlphaFoldDB" id="A0A0U5BCC5"/>
<organism evidence="4 5">
    <name type="scientific">Microcella alkaliphila</name>
    <dbReference type="NCBI Taxonomy" id="279828"/>
    <lineage>
        <taxon>Bacteria</taxon>
        <taxon>Bacillati</taxon>
        <taxon>Actinomycetota</taxon>
        <taxon>Actinomycetes</taxon>
        <taxon>Micrococcales</taxon>
        <taxon>Microbacteriaceae</taxon>
        <taxon>Microcella</taxon>
    </lineage>
</organism>
<reference evidence="4 5" key="2">
    <citation type="submission" date="2016-01" db="EMBL/GenBank/DDBJ databases">
        <title>Microcella alkaliphila JAM AC0309 whole genome shotgun sequence.</title>
        <authorList>
            <person name="Kurata A."/>
            <person name="Hirose Y."/>
            <person name="Kishimoto N."/>
            <person name="Kobayashi T."/>
        </authorList>
    </citation>
    <scope>NUCLEOTIDE SEQUENCE [LARGE SCALE GENOMIC DNA]</scope>
    <source>
        <strain evidence="4 5">JAM AC0309</strain>
    </source>
</reference>
<dbReference type="Pfam" id="PF01261">
    <property type="entry name" value="AP_endonuc_2"/>
    <property type="match status" value="1"/>
</dbReference>
<name>A0A0U5BCC5_9MICO</name>
<sequence>MFRYTYNTLVYGDEPLAKSIERVAHDGYDGVEIVGEPAVMSLPDITAALEANGIAASSIVSIYTSERDIVSSSPSVRRAAVDYVKANIEFASALSANTVTFTPTACMKISPEADVEQEWEWARSAAIELASFAGQAGVTLALEPWNRYETYLINRTEQALRLIDEVDSPHFKYMADTFHMSIEEADIADSLRAAGSALGHVHLADSNRAAPGYGHTDFVPIMRAILDIGYTGWISYELLPAAGDVWGVLSGSGAPEFKEPYTRESIRHTKAIVESLMGGQSHDDGRA</sequence>
<evidence type="ECO:0000256" key="1">
    <source>
        <dbReference type="ARBA" id="ARBA00023235"/>
    </source>
</evidence>
<dbReference type="SUPFAM" id="SSF51658">
    <property type="entry name" value="Xylose isomerase-like"/>
    <property type="match status" value="1"/>
</dbReference>
<dbReference type="GO" id="GO:0016853">
    <property type="term" value="F:isomerase activity"/>
    <property type="evidence" value="ECO:0007669"/>
    <property type="project" value="UniProtKB-KW"/>
</dbReference>
<dbReference type="Gene3D" id="3.20.20.150">
    <property type="entry name" value="Divalent-metal-dependent TIM barrel enzymes"/>
    <property type="match status" value="1"/>
</dbReference>
<gene>
    <name evidence="4" type="ORF">MalAC0309_2553</name>
</gene>
<evidence type="ECO:0000259" key="3">
    <source>
        <dbReference type="Pfam" id="PF01261"/>
    </source>
</evidence>
<feature type="domain" description="Xylose isomerase-like TIM barrel" evidence="3">
    <location>
        <begin position="21"/>
        <end position="240"/>
    </location>
</feature>
<dbReference type="Proteomes" id="UP000218965">
    <property type="component" value="Chromosome"/>
</dbReference>
<dbReference type="RefSeq" id="WP_096423114.1">
    <property type="nucleotide sequence ID" value="NZ_AP017315.1"/>
</dbReference>
<evidence type="ECO:0000256" key="2">
    <source>
        <dbReference type="ARBA" id="ARBA00023277"/>
    </source>
</evidence>
<keyword evidence="2" id="KW-0119">Carbohydrate metabolism</keyword>